<feature type="transmembrane region" description="Helical" evidence="8">
    <location>
        <begin position="96"/>
        <end position="116"/>
    </location>
</feature>
<evidence type="ECO:0000256" key="2">
    <source>
        <dbReference type="ARBA" id="ARBA00022475"/>
    </source>
</evidence>
<dbReference type="InterPro" id="IPR038731">
    <property type="entry name" value="RgtA/B/C-like"/>
</dbReference>
<feature type="transmembrane region" description="Helical" evidence="8">
    <location>
        <begin position="153"/>
        <end position="171"/>
    </location>
</feature>
<dbReference type="PANTHER" id="PTHR33908">
    <property type="entry name" value="MANNOSYLTRANSFERASE YKCB-RELATED"/>
    <property type="match status" value="1"/>
</dbReference>
<feature type="transmembrane region" description="Helical" evidence="8">
    <location>
        <begin position="350"/>
        <end position="370"/>
    </location>
</feature>
<evidence type="ECO:0000256" key="6">
    <source>
        <dbReference type="ARBA" id="ARBA00022989"/>
    </source>
</evidence>
<comment type="caution">
    <text evidence="10">The sequence shown here is derived from an EMBL/GenBank/DDBJ whole genome shotgun (WGS) entry which is preliminary data.</text>
</comment>
<feature type="transmembrane region" description="Helical" evidence="8">
    <location>
        <begin position="377"/>
        <end position="396"/>
    </location>
</feature>
<feature type="domain" description="Glycosyltransferase RgtA/B/C/D-like" evidence="9">
    <location>
        <begin position="69"/>
        <end position="238"/>
    </location>
</feature>
<organism evidence="10 11">
    <name type="scientific">Candidatus Gottesmanbacteria bacterium GW2011_GWA1_34_13</name>
    <dbReference type="NCBI Taxonomy" id="1618434"/>
    <lineage>
        <taxon>Bacteria</taxon>
        <taxon>Candidatus Gottesmaniibacteriota</taxon>
    </lineage>
</organism>
<gene>
    <name evidence="10" type="ORF">UR52_C0001G0103</name>
</gene>
<dbReference type="GO" id="GO:0005886">
    <property type="term" value="C:plasma membrane"/>
    <property type="evidence" value="ECO:0007669"/>
    <property type="project" value="UniProtKB-SubCell"/>
</dbReference>
<keyword evidence="3" id="KW-0328">Glycosyltransferase</keyword>
<feature type="transmembrane region" description="Helical" evidence="8">
    <location>
        <begin position="326"/>
        <end position="344"/>
    </location>
</feature>
<dbReference type="GO" id="GO:0010041">
    <property type="term" value="P:response to iron(III) ion"/>
    <property type="evidence" value="ECO:0007669"/>
    <property type="project" value="TreeGrafter"/>
</dbReference>
<feature type="transmembrane region" description="Helical" evidence="8">
    <location>
        <begin position="128"/>
        <end position="147"/>
    </location>
</feature>
<feature type="transmembrane region" description="Helical" evidence="8">
    <location>
        <begin position="192"/>
        <end position="210"/>
    </location>
</feature>
<keyword evidence="6 8" id="KW-1133">Transmembrane helix</keyword>
<dbReference type="GO" id="GO:0016763">
    <property type="term" value="F:pentosyltransferase activity"/>
    <property type="evidence" value="ECO:0007669"/>
    <property type="project" value="TreeGrafter"/>
</dbReference>
<evidence type="ECO:0000313" key="10">
    <source>
        <dbReference type="EMBL" id="KKP60023.1"/>
    </source>
</evidence>
<evidence type="ECO:0000256" key="1">
    <source>
        <dbReference type="ARBA" id="ARBA00004651"/>
    </source>
</evidence>
<dbReference type="InterPro" id="IPR050297">
    <property type="entry name" value="LipidA_mod_glycosyltrf_83"/>
</dbReference>
<keyword evidence="2" id="KW-1003">Cell membrane</keyword>
<feature type="transmembrane region" description="Helical" evidence="8">
    <location>
        <begin position="222"/>
        <end position="242"/>
    </location>
</feature>
<dbReference type="PANTHER" id="PTHR33908:SF3">
    <property type="entry name" value="UNDECAPRENYL PHOSPHATE-ALPHA-4-AMINO-4-DEOXY-L-ARABINOSE ARABINOSYL TRANSFERASE"/>
    <property type="match status" value="1"/>
</dbReference>
<evidence type="ECO:0000259" key="9">
    <source>
        <dbReference type="Pfam" id="PF13231"/>
    </source>
</evidence>
<dbReference type="GO" id="GO:0009103">
    <property type="term" value="P:lipopolysaccharide biosynthetic process"/>
    <property type="evidence" value="ECO:0007669"/>
    <property type="project" value="UniProtKB-ARBA"/>
</dbReference>
<dbReference type="AlphaFoldDB" id="A0A0G0ASF7"/>
<keyword evidence="7 8" id="KW-0472">Membrane</keyword>
<dbReference type="EMBL" id="LBPN01000001">
    <property type="protein sequence ID" value="KKP60023.1"/>
    <property type="molecule type" value="Genomic_DNA"/>
</dbReference>
<comment type="subcellular location">
    <subcellularLocation>
        <location evidence="1">Cell membrane</location>
        <topology evidence="1">Multi-pass membrane protein</topology>
    </subcellularLocation>
</comment>
<evidence type="ECO:0000256" key="4">
    <source>
        <dbReference type="ARBA" id="ARBA00022679"/>
    </source>
</evidence>
<evidence type="ECO:0000256" key="7">
    <source>
        <dbReference type="ARBA" id="ARBA00023136"/>
    </source>
</evidence>
<proteinExistence type="predicted"/>
<sequence length="560" mass="64754">MKKLNFNKKLLLIVFLAAIIRLPWLDKYPPALYSDEVSQGYNAYSVLKTAKDEYGKFLPVSFRSFGDWKPPLPTYLMVPTVAIFGLNAYGVRLPSAIFGIATVYLSYFISIELLNLNKSKNIKKHFKYKNMIALISALLLAISPWHISQSRSAMLVSIALFWLCLALWSFLKGLKNPRFWYVSGISFIMATYSYYGLRVIVPIFLIYLGFQFNKQIAANLKTIIFTVLISIIMMLPIIVGFIKEPDIVFGRAKTVSIFYDQGVVLTVADLIRKDGQQFPPKLAQYFHNKPYSYAVDVIRRFGEHFDGRFLFLYGDAQTPFQIPNMGILYIIDGIFILLGLIYLIRYDVSIAKLVFAWLAICIIPAALTFITPSSNRTFNMIVPLEIIISVGIVYFVSRFIKFAKYIILAISILYIVNFGYFLKQYIVVLPKYYADWWHGGYPELISYLASEENMYSGIYISGKASVPYIFYLFYRQYDPKLLQTQIHRNFKADKFGFEHVDSIGKYYFPRYYDWNTDKETFANNSLLVLTPQETANGLSVKQQIYYPDRESAFKIYNIDK</sequence>
<dbReference type="STRING" id="1618434.UR52_C0001G0103"/>
<protein>
    <recommendedName>
        <fullName evidence="9">Glycosyltransferase RgtA/B/C/D-like domain-containing protein</fullName>
    </recommendedName>
</protein>
<accession>A0A0G0ASF7</accession>
<dbReference type="Proteomes" id="UP000034176">
    <property type="component" value="Unassembled WGS sequence"/>
</dbReference>
<name>A0A0G0ASF7_9BACT</name>
<dbReference type="Pfam" id="PF13231">
    <property type="entry name" value="PMT_2"/>
    <property type="match status" value="1"/>
</dbReference>
<evidence type="ECO:0000256" key="3">
    <source>
        <dbReference type="ARBA" id="ARBA00022676"/>
    </source>
</evidence>
<keyword evidence="4" id="KW-0808">Transferase</keyword>
<evidence type="ECO:0000256" key="5">
    <source>
        <dbReference type="ARBA" id="ARBA00022692"/>
    </source>
</evidence>
<feature type="transmembrane region" description="Helical" evidence="8">
    <location>
        <begin position="402"/>
        <end position="422"/>
    </location>
</feature>
<evidence type="ECO:0000313" key="11">
    <source>
        <dbReference type="Proteomes" id="UP000034176"/>
    </source>
</evidence>
<reference evidence="10 11" key="1">
    <citation type="journal article" date="2015" name="Nature">
        <title>rRNA introns, odd ribosomes, and small enigmatic genomes across a large radiation of phyla.</title>
        <authorList>
            <person name="Brown C.T."/>
            <person name="Hug L.A."/>
            <person name="Thomas B.C."/>
            <person name="Sharon I."/>
            <person name="Castelle C.J."/>
            <person name="Singh A."/>
            <person name="Wilkins M.J."/>
            <person name="Williams K.H."/>
            <person name="Banfield J.F."/>
        </authorList>
    </citation>
    <scope>NUCLEOTIDE SEQUENCE [LARGE SCALE GENOMIC DNA]</scope>
</reference>
<keyword evidence="5 8" id="KW-0812">Transmembrane</keyword>
<evidence type="ECO:0000256" key="8">
    <source>
        <dbReference type="SAM" id="Phobius"/>
    </source>
</evidence>